<dbReference type="Proteomes" id="UP000514752">
    <property type="component" value="Chromosome"/>
</dbReference>
<organism evidence="2 3">
    <name type="scientific">Neisseria shayeganii</name>
    <dbReference type="NCBI Taxonomy" id="607712"/>
    <lineage>
        <taxon>Bacteria</taxon>
        <taxon>Pseudomonadati</taxon>
        <taxon>Pseudomonadota</taxon>
        <taxon>Betaproteobacteria</taxon>
        <taxon>Neisseriales</taxon>
        <taxon>Neisseriaceae</taxon>
        <taxon>Neisseria</taxon>
    </lineage>
</organism>
<keyword evidence="1" id="KW-1133">Transmembrane helix</keyword>
<keyword evidence="1" id="KW-0472">Membrane</keyword>
<reference evidence="2 3" key="1">
    <citation type="submission" date="2020-07" db="EMBL/GenBank/DDBJ databases">
        <title>Genomic diversity of species in the Neisseriaceae family.</title>
        <authorList>
            <person name="Vincent A.T."/>
            <person name="Bernet E."/>
            <person name="Veyrier F.J."/>
        </authorList>
    </citation>
    <scope>NUCLEOTIDE SEQUENCE [LARGE SCALE GENOMIC DNA]</scope>
    <source>
        <strain evidence="2 3">DSM 22244</strain>
    </source>
</reference>
<dbReference type="AlphaFoldDB" id="A0A7D7S9K0"/>
<sequence length="71" mass="7739">MPRQDPVMALLLEIREKQDQTIKNQERMDGQLQQIHADCRRTAMVAGAASGGVMGGIVTTGILMIKAKFGL</sequence>
<feature type="transmembrane region" description="Helical" evidence="1">
    <location>
        <begin position="43"/>
        <end position="65"/>
    </location>
</feature>
<name>A0A7D7S9K0_9NEIS</name>
<evidence type="ECO:0000256" key="1">
    <source>
        <dbReference type="SAM" id="Phobius"/>
    </source>
</evidence>
<gene>
    <name evidence="2" type="ORF">H3L94_09005</name>
</gene>
<keyword evidence="1" id="KW-0812">Transmembrane</keyword>
<evidence type="ECO:0000313" key="2">
    <source>
        <dbReference type="EMBL" id="QMT41651.1"/>
    </source>
</evidence>
<protein>
    <submittedName>
        <fullName evidence="2">Uncharacterized protein</fullName>
    </submittedName>
</protein>
<accession>A0A7D7S9K0</accession>
<dbReference type="KEGG" id="nsg:H3L94_09005"/>
<proteinExistence type="predicted"/>
<evidence type="ECO:0000313" key="3">
    <source>
        <dbReference type="Proteomes" id="UP000514752"/>
    </source>
</evidence>
<dbReference type="EMBL" id="CP059567">
    <property type="protein sequence ID" value="QMT41651.1"/>
    <property type="molecule type" value="Genomic_DNA"/>
</dbReference>